<dbReference type="InterPro" id="IPR003593">
    <property type="entry name" value="AAA+_ATPase"/>
</dbReference>
<dbReference type="GO" id="GO:0016020">
    <property type="term" value="C:membrane"/>
    <property type="evidence" value="ECO:0007669"/>
    <property type="project" value="UniProtKB-SubCell"/>
</dbReference>
<dbReference type="InterPro" id="IPR010929">
    <property type="entry name" value="PDR_CDR_ABC"/>
</dbReference>
<gene>
    <name evidence="12" type="ORF">PAC_18738</name>
</gene>
<evidence type="ECO:0000256" key="3">
    <source>
        <dbReference type="ARBA" id="ARBA00022448"/>
    </source>
</evidence>
<dbReference type="STRING" id="576137.A0A1L7XV13"/>
<evidence type="ECO:0000256" key="6">
    <source>
        <dbReference type="ARBA" id="ARBA00022840"/>
    </source>
</evidence>
<dbReference type="Pfam" id="PF14510">
    <property type="entry name" value="ABC_trans_N"/>
    <property type="match status" value="1"/>
</dbReference>
<evidence type="ECO:0000259" key="11">
    <source>
        <dbReference type="PROSITE" id="PS50893"/>
    </source>
</evidence>
<dbReference type="GO" id="GO:0016887">
    <property type="term" value="F:ATP hydrolysis activity"/>
    <property type="evidence" value="ECO:0007669"/>
    <property type="project" value="InterPro"/>
</dbReference>
<dbReference type="FunFam" id="3.40.50.300:FF:000054">
    <property type="entry name" value="ABC multidrug transporter atrF"/>
    <property type="match status" value="1"/>
</dbReference>
<accession>A0A1L7XV13</accession>
<dbReference type="PROSITE" id="PS00211">
    <property type="entry name" value="ABC_TRANSPORTER_1"/>
    <property type="match status" value="1"/>
</dbReference>
<evidence type="ECO:0000313" key="13">
    <source>
        <dbReference type="Proteomes" id="UP000184330"/>
    </source>
</evidence>
<keyword evidence="3" id="KW-0813">Transport</keyword>
<dbReference type="InterPro" id="IPR034003">
    <property type="entry name" value="ABCG_PDR_2"/>
</dbReference>
<feature type="region of interest" description="Disordered" evidence="9">
    <location>
        <begin position="784"/>
        <end position="815"/>
    </location>
</feature>
<dbReference type="EMBL" id="FJOG01000060">
    <property type="protein sequence ID" value="CZR68838.1"/>
    <property type="molecule type" value="Genomic_DNA"/>
</dbReference>
<evidence type="ECO:0000313" key="12">
    <source>
        <dbReference type="EMBL" id="CZR68838.1"/>
    </source>
</evidence>
<feature type="transmembrane region" description="Helical" evidence="10">
    <location>
        <begin position="498"/>
        <end position="519"/>
    </location>
</feature>
<dbReference type="GO" id="GO:0005524">
    <property type="term" value="F:ATP binding"/>
    <property type="evidence" value="ECO:0007669"/>
    <property type="project" value="UniProtKB-KW"/>
</dbReference>
<evidence type="ECO:0000256" key="7">
    <source>
        <dbReference type="ARBA" id="ARBA00022989"/>
    </source>
</evidence>
<sequence length="1493" mass="166744">MPLLGAQIPAPADRRNKTNPIAGNSEQDSLSSQQDTGIQRPPNSDQRADVGANRESQTSKITSFAHTGTLEPNLDPSRPNFDFEQWSRAIINLRAELGIPSPPRSGVLFKDLTVCGSNQEIKLQETIWTTMTSPFRLCRLHRKKQSRTIIRGFYGVVSKGELLLVLGRPGSGCTTFLKTITGEMQDLELAPQSVIHYNGIPQKVMTSQFKGELVYNQEWDEHFPHLTVGQTLEFAAAARTPRTRLPKVTRADRIKQLVEVVMKVFGLSHACNTIVGNDYIRGVSGGERKRVSIAEMAISGAAISAWDNSTRGLDAATSLGFVRSLAILSALTQSSNAVAIYQASQAIFDQFNKLTVIYDGRQIYFGRPADANDYFEKMGWYRPPRQTAGDFITGVTNPTQRVAKEGFENRVPRTSEEFEQYWHASSYFSSLKANVDQLDQEFTQTGHQALRGFEEMRRKMKMKYMRTKAAETISFPMQTWLCMKRSYQRLWNDKTSTLTTLVGEVIIALVVGSIFYGTPATTDAFFAYGSVIFFSVLLNVLMSVTDIYNLYSGRSIIRKHVSYAFYRPSADALAGILIDIPIKFFVAVFFNVTLYFLAGLSLTASQFFIFFVFVFVTTLAMSMIFRTIAAVTATLAKAMGVSGFLVLALVTYTGFVLPRPYMHPWFKWISYINPLSYAFEALLVNQAHGVNYTCTELVPPYQGLTGDTFICQVPGAVVGQTYVVGDAWFETNYNYSYLHVWRNLGILFGFIFFFLAIYLLAAELNVGTSTHSNILAFSNSHNQSQLADNSGKIKRKADLESPSATGPVAEMGSERDAMPFPAKRETLAWQDVSLDIEMKGEPRRLLDKVSGWVKPGTITALMGVSGAGKTTLLNVLSQRPTGGITRGEFYVDGKPLTASFKSDIGYVQQQDIHLETSTVREALRFSAVLRQPKSVPMNERFAFVEDIIRLLDMEDFGDAVIGRPDEGLNAEQRKRVSIGVELAAKPTLLVFLDEPTSGLDSQSSQAIISLLRGLAKNGLAILCTIHQPSSMLFQEFDRVLLLARGGRTVYFGDIGRASETLLHYFQSHGARRCAAEENPAEYALEVIGRDNHDGNAEGLPWASVWIESAEADEVSRQLGRMTENRASENPESHGSVQCQDNHRAYPTPTLLQIPPVCRRVFQQYWRSPTYIMSKFALGIAASLFIGFSFFQPGLSILGVQNAIFGIVMLCATFSSLVQQPGEFIDTIFQIMPQFLIQRSLYEARERYSNTYSWAVLVFANILAEIPYHIILGIVTFAIFNYTVFGIRSSEEQGIVLLLFIYFYIFAGTFAQMLIAALPNATTAGRVSTILFSMMILFAGVFQIPTALPGFWIFMYRVSPMTYLLRGIAVAGLSGNPIVCSTAELAVFQPPMGETCGNYLEPYLLEGAPGTLLNPSATSDCAYCPLIYADQLLARSNMYYNQRWMDWALGFAYVGFNIACIFTLYYLFRVRIWGRWLMELSEWTKHKKEQNLEE</sequence>
<evidence type="ECO:0000256" key="9">
    <source>
        <dbReference type="SAM" id="MobiDB-lite"/>
    </source>
</evidence>
<keyword evidence="5" id="KW-0547">Nucleotide-binding</keyword>
<feature type="transmembrane region" description="Helical" evidence="10">
    <location>
        <begin position="1196"/>
        <end position="1217"/>
    </location>
</feature>
<dbReference type="PANTHER" id="PTHR19241">
    <property type="entry name" value="ATP-BINDING CASSETTE TRANSPORTER"/>
    <property type="match status" value="1"/>
</dbReference>
<comment type="subcellular location">
    <subcellularLocation>
        <location evidence="1">Membrane</location>
        <topology evidence="1">Multi-pass membrane protein</topology>
    </subcellularLocation>
</comment>
<feature type="transmembrane region" description="Helical" evidence="10">
    <location>
        <begin position="638"/>
        <end position="657"/>
    </location>
</feature>
<dbReference type="InterPro" id="IPR003439">
    <property type="entry name" value="ABC_transporter-like_ATP-bd"/>
</dbReference>
<protein>
    <submittedName>
        <fullName evidence="12">Probable ABC1 transport protein</fullName>
    </submittedName>
</protein>
<dbReference type="PROSITE" id="PS50893">
    <property type="entry name" value="ABC_TRANSPORTER_2"/>
    <property type="match status" value="2"/>
</dbReference>
<dbReference type="InterPro" id="IPR034001">
    <property type="entry name" value="ABCG_PDR_1"/>
</dbReference>
<dbReference type="SUPFAM" id="SSF52540">
    <property type="entry name" value="P-loop containing nucleoside triphosphate hydrolases"/>
    <property type="match status" value="2"/>
</dbReference>
<comment type="similarity">
    <text evidence="2">Belongs to the ABC transporter superfamily. ABCG family. PDR (TC 3.A.1.205) subfamily.</text>
</comment>
<feature type="region of interest" description="Disordered" evidence="9">
    <location>
        <begin position="1"/>
        <end position="78"/>
    </location>
</feature>
<dbReference type="Proteomes" id="UP000184330">
    <property type="component" value="Unassembled WGS sequence"/>
</dbReference>
<dbReference type="SMART" id="SM00382">
    <property type="entry name" value="AAA"/>
    <property type="match status" value="2"/>
</dbReference>
<feature type="compositionally biased region" description="Polar residues" evidence="9">
    <location>
        <begin position="18"/>
        <end position="45"/>
    </location>
</feature>
<evidence type="ECO:0000256" key="4">
    <source>
        <dbReference type="ARBA" id="ARBA00022692"/>
    </source>
</evidence>
<keyword evidence="7 10" id="KW-1133">Transmembrane helix</keyword>
<dbReference type="CDD" id="cd03233">
    <property type="entry name" value="ABCG_PDR_domain1"/>
    <property type="match status" value="1"/>
</dbReference>
<dbReference type="InterPro" id="IPR043926">
    <property type="entry name" value="ABCG_dom"/>
</dbReference>
<dbReference type="CDD" id="cd03232">
    <property type="entry name" value="ABCG_PDR_domain2"/>
    <property type="match status" value="1"/>
</dbReference>
<feature type="transmembrane region" description="Helical" evidence="10">
    <location>
        <begin position="525"/>
        <end position="551"/>
    </location>
</feature>
<keyword evidence="4 10" id="KW-0812">Transmembrane</keyword>
<evidence type="ECO:0000256" key="10">
    <source>
        <dbReference type="SAM" id="Phobius"/>
    </source>
</evidence>
<name>A0A1L7XV13_9HELO</name>
<evidence type="ECO:0000256" key="2">
    <source>
        <dbReference type="ARBA" id="ARBA00006012"/>
    </source>
</evidence>
<evidence type="ECO:0000256" key="8">
    <source>
        <dbReference type="ARBA" id="ARBA00023136"/>
    </source>
</evidence>
<proteinExistence type="inferred from homology"/>
<dbReference type="Pfam" id="PF00005">
    <property type="entry name" value="ABC_tran"/>
    <property type="match status" value="2"/>
</dbReference>
<evidence type="ECO:0000256" key="5">
    <source>
        <dbReference type="ARBA" id="ARBA00022741"/>
    </source>
</evidence>
<keyword evidence="6" id="KW-0067">ATP-binding</keyword>
<dbReference type="OrthoDB" id="66620at2759"/>
<keyword evidence="13" id="KW-1185">Reference proteome</keyword>
<feature type="compositionally biased region" description="Polar residues" evidence="9">
    <location>
        <begin position="54"/>
        <end position="66"/>
    </location>
</feature>
<feature type="transmembrane region" description="Helical" evidence="10">
    <location>
        <begin position="604"/>
        <end position="626"/>
    </location>
</feature>
<feature type="transmembrane region" description="Helical" evidence="10">
    <location>
        <begin position="740"/>
        <end position="761"/>
    </location>
</feature>
<dbReference type="InterPro" id="IPR029481">
    <property type="entry name" value="ABC_trans_N"/>
</dbReference>
<dbReference type="InterPro" id="IPR027417">
    <property type="entry name" value="P-loop_NTPase"/>
</dbReference>
<dbReference type="InterPro" id="IPR013525">
    <property type="entry name" value="ABC2_TM"/>
</dbReference>
<keyword evidence="8 10" id="KW-0472">Membrane</keyword>
<feature type="domain" description="ABC transporter" evidence="11">
    <location>
        <begin position="135"/>
        <end position="384"/>
    </location>
</feature>
<dbReference type="Pfam" id="PF06422">
    <property type="entry name" value="PDR_CDR"/>
    <property type="match status" value="1"/>
</dbReference>
<feature type="transmembrane region" description="Helical" evidence="10">
    <location>
        <begin position="1253"/>
        <end position="1281"/>
    </location>
</feature>
<feature type="transmembrane region" description="Helical" evidence="10">
    <location>
        <begin position="1446"/>
        <end position="1467"/>
    </location>
</feature>
<evidence type="ECO:0000256" key="1">
    <source>
        <dbReference type="ARBA" id="ARBA00004141"/>
    </source>
</evidence>
<reference evidence="12 13" key="1">
    <citation type="submission" date="2016-03" db="EMBL/GenBank/DDBJ databases">
        <authorList>
            <person name="Ploux O."/>
        </authorList>
    </citation>
    <scope>NUCLEOTIDE SEQUENCE [LARGE SCALE GENOMIC DNA]</scope>
    <source>
        <strain evidence="12 13">UAMH 11012</strain>
    </source>
</reference>
<dbReference type="Pfam" id="PF01061">
    <property type="entry name" value="ABC2_membrane"/>
    <property type="match status" value="2"/>
</dbReference>
<dbReference type="Gene3D" id="3.40.50.300">
    <property type="entry name" value="P-loop containing nucleotide triphosphate hydrolases"/>
    <property type="match status" value="2"/>
</dbReference>
<feature type="transmembrane region" description="Helical" evidence="10">
    <location>
        <begin position="1171"/>
        <end position="1190"/>
    </location>
</feature>
<feature type="domain" description="ABC transporter" evidence="11">
    <location>
        <begin position="827"/>
        <end position="1070"/>
    </location>
</feature>
<dbReference type="InterPro" id="IPR017871">
    <property type="entry name" value="ABC_transporter-like_CS"/>
</dbReference>
<dbReference type="GO" id="GO:0140359">
    <property type="term" value="F:ABC-type transporter activity"/>
    <property type="evidence" value="ECO:0007669"/>
    <property type="project" value="InterPro"/>
</dbReference>
<feature type="transmembrane region" description="Helical" evidence="10">
    <location>
        <begin position="572"/>
        <end position="598"/>
    </location>
</feature>
<feature type="transmembrane region" description="Helical" evidence="10">
    <location>
        <begin position="1329"/>
        <end position="1354"/>
    </location>
</feature>
<feature type="transmembrane region" description="Helical" evidence="10">
    <location>
        <begin position="1293"/>
        <end position="1317"/>
    </location>
</feature>
<dbReference type="Pfam" id="PF19055">
    <property type="entry name" value="ABC2_membrane_7"/>
    <property type="match status" value="1"/>
</dbReference>
<organism evidence="12 13">
    <name type="scientific">Phialocephala subalpina</name>
    <dbReference type="NCBI Taxonomy" id="576137"/>
    <lineage>
        <taxon>Eukaryota</taxon>
        <taxon>Fungi</taxon>
        <taxon>Dikarya</taxon>
        <taxon>Ascomycota</taxon>
        <taxon>Pezizomycotina</taxon>
        <taxon>Leotiomycetes</taxon>
        <taxon>Helotiales</taxon>
        <taxon>Mollisiaceae</taxon>
        <taxon>Phialocephala</taxon>
        <taxon>Phialocephala fortinii species complex</taxon>
    </lineage>
</organism>